<dbReference type="GeneID" id="17310075"/>
<proteinExistence type="predicted"/>
<evidence type="ECO:0000259" key="1">
    <source>
        <dbReference type="Pfam" id="PF22052"/>
    </source>
</evidence>
<dbReference type="InterPro" id="IPR054218">
    <property type="entry name" value="DUF6938"/>
</dbReference>
<protein>
    <submittedName>
        <fullName evidence="3 4">Uncharacterized protein</fullName>
    </submittedName>
</protein>
<evidence type="ECO:0000313" key="3">
    <source>
        <dbReference type="EMBL" id="EKX53218.1"/>
    </source>
</evidence>
<sequence>MSLDLSKKPLVVGTIRMGFGHHRIAYSAASWGLASGSFTFFHDLLAVESKEATLIKEADKVYSKGSRLASELGGVIEALWGSITKSGDASSLRCTYQLAENLRPLLLDIPKDIPIIATHSLVGLVAVACGFKNVINLVIDNYAQWFVIVPGAINLVQGPTNYAMFHKMGVPTSELRLAGHWIDSDCERRRQRLKDEKPLRILLPVGGAGAQRKFVTSLLEALADEIKAGSVQVVLNAGDHAHMRDAFETSFKKMGLSSEDVTVFGDIDGVHNFCDEMRAGKEPRTGVTMFSFKDYFPAVAATDLLSRVVDVLACKPSELAFYPVPKLMIRRVGDHEAYSALRASELGDGTLEVREVKDAVEWIQLMKDNAGILDMMNDKIIANGKQGVYDGCKEAVRLAHELAGYKGSSE</sequence>
<gene>
    <name evidence="3" type="ORF">GUITHDRAFT_100928</name>
</gene>
<feature type="domain" description="DUF6938" evidence="2">
    <location>
        <begin position="170"/>
        <end position="399"/>
    </location>
</feature>
<dbReference type="PaxDb" id="55529-EKX53218"/>
<dbReference type="Pfam" id="PF22053">
    <property type="entry name" value="DUF6938"/>
    <property type="match status" value="1"/>
</dbReference>
<dbReference type="EnsemblProtists" id="EKX53218">
    <property type="protein sequence ID" value="EKX53218"/>
    <property type="gene ID" value="GUITHDRAFT_100928"/>
</dbReference>
<dbReference type="KEGG" id="gtt:GUITHDRAFT_100928"/>
<organism evidence="3">
    <name type="scientific">Guillardia theta (strain CCMP2712)</name>
    <name type="common">Cryptophyte</name>
    <dbReference type="NCBI Taxonomy" id="905079"/>
    <lineage>
        <taxon>Eukaryota</taxon>
        <taxon>Cryptophyceae</taxon>
        <taxon>Pyrenomonadales</taxon>
        <taxon>Geminigeraceae</taxon>
        <taxon>Guillardia</taxon>
    </lineage>
</organism>
<feature type="domain" description="DUF6937" evidence="1">
    <location>
        <begin position="6"/>
        <end position="166"/>
    </location>
</feature>
<dbReference type="HOGENOM" id="CLU_037384_0_0_1"/>
<dbReference type="Proteomes" id="UP000011087">
    <property type="component" value="Unassembled WGS sequence"/>
</dbReference>
<dbReference type="OMA" id="GFGHYRI"/>
<dbReference type="RefSeq" id="XP_005840198.1">
    <property type="nucleotide sequence ID" value="XM_005840141.1"/>
</dbReference>
<dbReference type="OrthoDB" id="429012at2759"/>
<dbReference type="InterPro" id="IPR054217">
    <property type="entry name" value="DUF6937"/>
</dbReference>
<evidence type="ECO:0000313" key="5">
    <source>
        <dbReference type="Proteomes" id="UP000011087"/>
    </source>
</evidence>
<reference evidence="3 5" key="1">
    <citation type="journal article" date="2012" name="Nature">
        <title>Algal genomes reveal evolutionary mosaicism and the fate of nucleomorphs.</title>
        <authorList>
            <consortium name="DOE Joint Genome Institute"/>
            <person name="Curtis B.A."/>
            <person name="Tanifuji G."/>
            <person name="Burki F."/>
            <person name="Gruber A."/>
            <person name="Irimia M."/>
            <person name="Maruyama S."/>
            <person name="Arias M.C."/>
            <person name="Ball S.G."/>
            <person name="Gile G.H."/>
            <person name="Hirakawa Y."/>
            <person name="Hopkins J.F."/>
            <person name="Kuo A."/>
            <person name="Rensing S.A."/>
            <person name="Schmutz J."/>
            <person name="Symeonidi A."/>
            <person name="Elias M."/>
            <person name="Eveleigh R.J."/>
            <person name="Herman E.K."/>
            <person name="Klute M.J."/>
            <person name="Nakayama T."/>
            <person name="Obornik M."/>
            <person name="Reyes-Prieto A."/>
            <person name="Armbrust E.V."/>
            <person name="Aves S.J."/>
            <person name="Beiko R.G."/>
            <person name="Coutinho P."/>
            <person name="Dacks J.B."/>
            <person name="Durnford D.G."/>
            <person name="Fast N.M."/>
            <person name="Green B.R."/>
            <person name="Grisdale C.J."/>
            <person name="Hempel F."/>
            <person name="Henrissat B."/>
            <person name="Hoppner M.P."/>
            <person name="Ishida K."/>
            <person name="Kim E."/>
            <person name="Koreny L."/>
            <person name="Kroth P.G."/>
            <person name="Liu Y."/>
            <person name="Malik S.B."/>
            <person name="Maier U.G."/>
            <person name="McRose D."/>
            <person name="Mock T."/>
            <person name="Neilson J.A."/>
            <person name="Onodera N.T."/>
            <person name="Poole A.M."/>
            <person name="Pritham E.J."/>
            <person name="Richards T.A."/>
            <person name="Rocap G."/>
            <person name="Roy S.W."/>
            <person name="Sarai C."/>
            <person name="Schaack S."/>
            <person name="Shirato S."/>
            <person name="Slamovits C.H."/>
            <person name="Spencer D.F."/>
            <person name="Suzuki S."/>
            <person name="Worden A.Z."/>
            <person name="Zauner S."/>
            <person name="Barry K."/>
            <person name="Bell C."/>
            <person name="Bharti A.K."/>
            <person name="Crow J.A."/>
            <person name="Grimwood J."/>
            <person name="Kramer R."/>
            <person name="Lindquist E."/>
            <person name="Lucas S."/>
            <person name="Salamov A."/>
            <person name="McFadden G.I."/>
            <person name="Lane C.E."/>
            <person name="Keeling P.J."/>
            <person name="Gray M.W."/>
            <person name="Grigoriev I.V."/>
            <person name="Archibald J.M."/>
        </authorList>
    </citation>
    <scope>NUCLEOTIDE SEQUENCE</scope>
    <source>
        <strain evidence="3 5">CCMP2712</strain>
    </source>
</reference>
<name>L1JYQ5_GUITC</name>
<dbReference type="AlphaFoldDB" id="L1JYQ5"/>
<dbReference type="eggNOG" id="ENOG502QRM2">
    <property type="taxonomic scope" value="Eukaryota"/>
</dbReference>
<evidence type="ECO:0000313" key="4">
    <source>
        <dbReference type="EnsemblProtists" id="EKX53218"/>
    </source>
</evidence>
<keyword evidence="5" id="KW-1185">Reference proteome</keyword>
<evidence type="ECO:0000259" key="2">
    <source>
        <dbReference type="Pfam" id="PF22053"/>
    </source>
</evidence>
<reference evidence="5" key="2">
    <citation type="submission" date="2012-11" db="EMBL/GenBank/DDBJ databases">
        <authorList>
            <person name="Kuo A."/>
            <person name="Curtis B.A."/>
            <person name="Tanifuji G."/>
            <person name="Burki F."/>
            <person name="Gruber A."/>
            <person name="Irimia M."/>
            <person name="Maruyama S."/>
            <person name="Arias M.C."/>
            <person name="Ball S.G."/>
            <person name="Gile G.H."/>
            <person name="Hirakawa Y."/>
            <person name="Hopkins J.F."/>
            <person name="Rensing S.A."/>
            <person name="Schmutz J."/>
            <person name="Symeonidi A."/>
            <person name="Elias M."/>
            <person name="Eveleigh R.J."/>
            <person name="Herman E.K."/>
            <person name="Klute M.J."/>
            <person name="Nakayama T."/>
            <person name="Obornik M."/>
            <person name="Reyes-Prieto A."/>
            <person name="Armbrust E.V."/>
            <person name="Aves S.J."/>
            <person name="Beiko R.G."/>
            <person name="Coutinho P."/>
            <person name="Dacks J.B."/>
            <person name="Durnford D.G."/>
            <person name="Fast N.M."/>
            <person name="Green B.R."/>
            <person name="Grisdale C."/>
            <person name="Hempe F."/>
            <person name="Henrissat B."/>
            <person name="Hoppner M.P."/>
            <person name="Ishida K.-I."/>
            <person name="Kim E."/>
            <person name="Koreny L."/>
            <person name="Kroth P.G."/>
            <person name="Liu Y."/>
            <person name="Malik S.-B."/>
            <person name="Maier U.G."/>
            <person name="McRose D."/>
            <person name="Mock T."/>
            <person name="Neilson J.A."/>
            <person name="Onodera N.T."/>
            <person name="Poole A.M."/>
            <person name="Pritham E.J."/>
            <person name="Richards T.A."/>
            <person name="Rocap G."/>
            <person name="Roy S.W."/>
            <person name="Sarai C."/>
            <person name="Schaack S."/>
            <person name="Shirato S."/>
            <person name="Slamovits C.H."/>
            <person name="Spencer D.F."/>
            <person name="Suzuki S."/>
            <person name="Worden A.Z."/>
            <person name="Zauner S."/>
            <person name="Barry K."/>
            <person name="Bell C."/>
            <person name="Bharti A.K."/>
            <person name="Crow J.A."/>
            <person name="Grimwood J."/>
            <person name="Kramer R."/>
            <person name="Lindquist E."/>
            <person name="Lucas S."/>
            <person name="Salamov A."/>
            <person name="McFadden G.I."/>
            <person name="Lane C.E."/>
            <person name="Keeling P.J."/>
            <person name="Gray M.W."/>
            <person name="Grigoriev I.V."/>
            <person name="Archibald J.M."/>
        </authorList>
    </citation>
    <scope>NUCLEOTIDE SEQUENCE</scope>
    <source>
        <strain evidence="5">CCMP2712</strain>
    </source>
</reference>
<dbReference type="EMBL" id="JH992970">
    <property type="protein sequence ID" value="EKX53218.1"/>
    <property type="molecule type" value="Genomic_DNA"/>
</dbReference>
<dbReference type="Pfam" id="PF22052">
    <property type="entry name" value="DUF6937"/>
    <property type="match status" value="1"/>
</dbReference>
<reference evidence="4" key="3">
    <citation type="submission" date="2016-03" db="UniProtKB">
        <authorList>
            <consortium name="EnsemblProtists"/>
        </authorList>
    </citation>
    <scope>IDENTIFICATION</scope>
</reference>
<accession>L1JYQ5</accession>